<dbReference type="PANTHER" id="PTHR43343">
    <property type="entry name" value="PEPTIDASE S12"/>
    <property type="match status" value="1"/>
</dbReference>
<proteinExistence type="inferred from homology"/>
<evidence type="ECO:0000313" key="9">
    <source>
        <dbReference type="Proteomes" id="UP000628775"/>
    </source>
</evidence>
<evidence type="ECO:0000256" key="2">
    <source>
        <dbReference type="ARBA" id="ARBA00022670"/>
    </source>
</evidence>
<dbReference type="InterPro" id="IPR043504">
    <property type="entry name" value="Peptidase_S1_PA_chymotrypsin"/>
</dbReference>
<dbReference type="GO" id="GO:0006508">
    <property type="term" value="P:proteolysis"/>
    <property type="evidence" value="ECO:0007669"/>
    <property type="project" value="UniProtKB-KW"/>
</dbReference>
<dbReference type="InterPro" id="IPR001478">
    <property type="entry name" value="PDZ"/>
</dbReference>
<keyword evidence="6" id="KW-1133">Transmembrane helix</keyword>
<dbReference type="AlphaFoldDB" id="A0A8J3E094"/>
<dbReference type="Proteomes" id="UP000628775">
    <property type="component" value="Unassembled WGS sequence"/>
</dbReference>
<protein>
    <submittedName>
        <fullName evidence="8">Putative serine protease YyxA</fullName>
    </submittedName>
</protein>
<dbReference type="PRINTS" id="PR00834">
    <property type="entry name" value="PROTEASES2C"/>
</dbReference>
<accession>A0A8J3E094</accession>
<dbReference type="EMBL" id="BMIR01000024">
    <property type="protein sequence ID" value="GGE53671.1"/>
    <property type="molecule type" value="Genomic_DNA"/>
</dbReference>
<evidence type="ECO:0000256" key="1">
    <source>
        <dbReference type="ARBA" id="ARBA00010541"/>
    </source>
</evidence>
<evidence type="ECO:0000256" key="3">
    <source>
        <dbReference type="ARBA" id="ARBA00022801"/>
    </source>
</evidence>
<dbReference type="InterPro" id="IPR009003">
    <property type="entry name" value="Peptidase_S1_PA"/>
</dbReference>
<evidence type="ECO:0000256" key="5">
    <source>
        <dbReference type="SAM" id="MobiDB-lite"/>
    </source>
</evidence>
<feature type="transmembrane region" description="Helical" evidence="6">
    <location>
        <begin position="25"/>
        <end position="47"/>
    </location>
</feature>
<dbReference type="Pfam" id="PF13365">
    <property type="entry name" value="Trypsin_2"/>
    <property type="match status" value="1"/>
</dbReference>
<keyword evidence="4" id="KW-0720">Serine protease</keyword>
<reference evidence="8" key="2">
    <citation type="submission" date="2020-09" db="EMBL/GenBank/DDBJ databases">
        <authorList>
            <person name="Sun Q."/>
            <person name="Zhou Y."/>
        </authorList>
    </citation>
    <scope>NUCLEOTIDE SEQUENCE</scope>
    <source>
        <strain evidence="8">CGMCC 1.15371</strain>
    </source>
</reference>
<comment type="similarity">
    <text evidence="1">Belongs to the peptidase S1C family.</text>
</comment>
<dbReference type="SUPFAM" id="SSF50494">
    <property type="entry name" value="Trypsin-like serine proteases"/>
    <property type="match status" value="1"/>
</dbReference>
<evidence type="ECO:0000313" key="8">
    <source>
        <dbReference type="EMBL" id="GGE53671.1"/>
    </source>
</evidence>
<dbReference type="InterPro" id="IPR001940">
    <property type="entry name" value="Peptidase_S1C"/>
</dbReference>
<dbReference type="Pfam" id="PF13180">
    <property type="entry name" value="PDZ_2"/>
    <property type="match status" value="1"/>
</dbReference>
<name>A0A8J3E094_9BACL</name>
<evidence type="ECO:0000256" key="6">
    <source>
        <dbReference type="SAM" id="Phobius"/>
    </source>
</evidence>
<dbReference type="PANTHER" id="PTHR43343:SF3">
    <property type="entry name" value="PROTEASE DO-LIKE 8, CHLOROPLASTIC"/>
    <property type="match status" value="1"/>
</dbReference>
<dbReference type="GO" id="GO:0004252">
    <property type="term" value="F:serine-type endopeptidase activity"/>
    <property type="evidence" value="ECO:0007669"/>
    <property type="project" value="InterPro"/>
</dbReference>
<dbReference type="CDD" id="cd06781">
    <property type="entry name" value="cpPDZ_BsHtra-like"/>
    <property type="match status" value="1"/>
</dbReference>
<evidence type="ECO:0000256" key="4">
    <source>
        <dbReference type="ARBA" id="ARBA00022825"/>
    </source>
</evidence>
<dbReference type="SMART" id="SM00228">
    <property type="entry name" value="PDZ"/>
    <property type="match status" value="1"/>
</dbReference>
<sequence>MGYYDNDEYPNSESRQSPKRRRGGWFVSGFLGAVVGIIFFFLISPFLENQGWLPNNNSNDQTTTTQNATGPTKNMNVDVTSAVTKAVDNVSPAVVAVINLQSANLFDNQYTESGIGSGIIYKKDSQYAYVVTNNHVVEGAGKVEVRFDDQNKVDAKVLGTDSLYDLAVLQIPSKDVKKVAQFGNSNNLKRGEPVIAIGNPLGFSGSVTEGIVSSQARSISRTIDLKNGGQVTWNAEVIQTDAAINPGNSGGALVNIDGQVIGINSLKIAESSVEGIGFAIPIDVASPVINQLEKEGKVERPYIGVSMADLAQLPATAIQQLKVPNSVKAGIVATDIVSGGPGAKAGLQTGDVIVAINNHKIQADESDSATTDFSTYLYTHLKVGQEVKLKIYRNGQAKTLTIKLGGKVFS</sequence>
<keyword evidence="3" id="KW-0378">Hydrolase</keyword>
<gene>
    <name evidence="8" type="primary">yyxA</name>
    <name evidence="8" type="ORF">GCM10011391_35700</name>
</gene>
<keyword evidence="6" id="KW-0472">Membrane</keyword>
<dbReference type="SUPFAM" id="SSF50156">
    <property type="entry name" value="PDZ domain-like"/>
    <property type="match status" value="1"/>
</dbReference>
<comment type="caution">
    <text evidence="8">The sequence shown here is derived from an EMBL/GenBank/DDBJ whole genome shotgun (WGS) entry which is preliminary data.</text>
</comment>
<organism evidence="8 9">
    <name type="scientific">Pullulanibacillus camelliae</name>
    <dbReference type="NCBI Taxonomy" id="1707096"/>
    <lineage>
        <taxon>Bacteria</taxon>
        <taxon>Bacillati</taxon>
        <taxon>Bacillota</taxon>
        <taxon>Bacilli</taxon>
        <taxon>Bacillales</taxon>
        <taxon>Sporolactobacillaceae</taxon>
        <taxon>Pullulanibacillus</taxon>
    </lineage>
</organism>
<keyword evidence="2 8" id="KW-0645">Protease</keyword>
<feature type="region of interest" description="Disordered" evidence="5">
    <location>
        <begin position="1"/>
        <end position="21"/>
    </location>
</feature>
<dbReference type="PROSITE" id="PS50106">
    <property type="entry name" value="PDZ"/>
    <property type="match status" value="1"/>
</dbReference>
<keyword evidence="9" id="KW-1185">Reference proteome</keyword>
<feature type="compositionally biased region" description="Acidic residues" evidence="5">
    <location>
        <begin position="1"/>
        <end position="10"/>
    </location>
</feature>
<dbReference type="Gene3D" id="2.30.42.10">
    <property type="match status" value="1"/>
</dbReference>
<dbReference type="InterPro" id="IPR051201">
    <property type="entry name" value="Chloro_Bact_Ser_Proteases"/>
</dbReference>
<feature type="domain" description="PDZ" evidence="7">
    <location>
        <begin position="289"/>
        <end position="362"/>
    </location>
</feature>
<dbReference type="RefSeq" id="WP_188697794.1">
    <property type="nucleotide sequence ID" value="NZ_BMIR01000024.1"/>
</dbReference>
<reference evidence="8" key="1">
    <citation type="journal article" date="2014" name="Int. J. Syst. Evol. Microbiol.">
        <title>Complete genome sequence of Corynebacterium casei LMG S-19264T (=DSM 44701T), isolated from a smear-ripened cheese.</title>
        <authorList>
            <consortium name="US DOE Joint Genome Institute (JGI-PGF)"/>
            <person name="Walter F."/>
            <person name="Albersmeier A."/>
            <person name="Kalinowski J."/>
            <person name="Ruckert C."/>
        </authorList>
    </citation>
    <scope>NUCLEOTIDE SEQUENCE</scope>
    <source>
        <strain evidence="8">CGMCC 1.15371</strain>
    </source>
</reference>
<dbReference type="InterPro" id="IPR036034">
    <property type="entry name" value="PDZ_sf"/>
</dbReference>
<evidence type="ECO:0000259" key="7">
    <source>
        <dbReference type="PROSITE" id="PS50106"/>
    </source>
</evidence>
<dbReference type="Gene3D" id="2.40.10.10">
    <property type="entry name" value="Trypsin-like serine proteases"/>
    <property type="match status" value="2"/>
</dbReference>
<keyword evidence="6" id="KW-0812">Transmembrane</keyword>